<dbReference type="Pfam" id="PF23655">
    <property type="entry name" value="LYRM_2"/>
    <property type="match status" value="1"/>
</dbReference>
<comment type="caution">
    <text evidence="2">The sequence shown here is derived from an EMBL/GenBank/DDBJ whole genome shotgun (WGS) entry which is preliminary data.</text>
</comment>
<feature type="domain" description="LYR motif containing" evidence="1">
    <location>
        <begin position="12"/>
        <end position="81"/>
    </location>
</feature>
<evidence type="ECO:0000259" key="1">
    <source>
        <dbReference type="Pfam" id="PF23655"/>
    </source>
</evidence>
<dbReference type="Proteomes" id="UP001346149">
    <property type="component" value="Unassembled WGS sequence"/>
</dbReference>
<dbReference type="EMBL" id="JAXQNO010000011">
    <property type="protein sequence ID" value="KAK4788195.1"/>
    <property type="molecule type" value="Genomic_DNA"/>
</dbReference>
<protein>
    <recommendedName>
        <fullName evidence="1">LYR motif containing domain-containing protein</fullName>
    </recommendedName>
</protein>
<proteinExistence type="predicted"/>
<dbReference type="InterPro" id="IPR056185">
    <property type="entry name" value="LYRM_2_plant"/>
</dbReference>
<dbReference type="PANTHER" id="PTHR36724">
    <property type="entry name" value="COMPLEX 1 LYR-LIKE PROTEIN"/>
    <property type="match status" value="1"/>
</dbReference>
<dbReference type="PANTHER" id="PTHR36724:SF1">
    <property type="entry name" value="COMPLEX 1 LYR-LIKE PROTEIN"/>
    <property type="match status" value="1"/>
</dbReference>
<organism evidence="2 3">
    <name type="scientific">Trapa natans</name>
    <name type="common">Water chestnut</name>
    <dbReference type="NCBI Taxonomy" id="22666"/>
    <lineage>
        <taxon>Eukaryota</taxon>
        <taxon>Viridiplantae</taxon>
        <taxon>Streptophyta</taxon>
        <taxon>Embryophyta</taxon>
        <taxon>Tracheophyta</taxon>
        <taxon>Spermatophyta</taxon>
        <taxon>Magnoliopsida</taxon>
        <taxon>eudicotyledons</taxon>
        <taxon>Gunneridae</taxon>
        <taxon>Pentapetalae</taxon>
        <taxon>rosids</taxon>
        <taxon>malvids</taxon>
        <taxon>Myrtales</taxon>
        <taxon>Lythraceae</taxon>
        <taxon>Trapa</taxon>
    </lineage>
</organism>
<evidence type="ECO:0000313" key="3">
    <source>
        <dbReference type="Proteomes" id="UP001346149"/>
    </source>
</evidence>
<dbReference type="AlphaFoldDB" id="A0AAN7R4S7"/>
<keyword evidence="3" id="KW-1185">Reference proteome</keyword>
<evidence type="ECO:0000313" key="2">
    <source>
        <dbReference type="EMBL" id="KAK4788195.1"/>
    </source>
</evidence>
<gene>
    <name evidence="2" type="ORF">SAY86_019514</name>
</gene>
<accession>A0AAN7R4S7</accession>
<sequence length="132" mass="14403">MAKGLIWATAEDLASNRARVLSLYRQILRSLNSADLPLSFMARSAKKAEARAIFVNSAVETSIHNIEELIECGEYTLSLLKKGEVPDRLQRGSAVRNPTSAAGPWIKWGPDHLGPSHTLGLPRAKGQVQISN</sequence>
<name>A0AAN7R4S7_TRANT</name>
<reference evidence="2 3" key="1">
    <citation type="journal article" date="2023" name="Hortic Res">
        <title>Pangenome of water caltrop reveals structural variations and asymmetric subgenome divergence after allopolyploidization.</title>
        <authorList>
            <person name="Zhang X."/>
            <person name="Chen Y."/>
            <person name="Wang L."/>
            <person name="Yuan Y."/>
            <person name="Fang M."/>
            <person name="Shi L."/>
            <person name="Lu R."/>
            <person name="Comes H.P."/>
            <person name="Ma Y."/>
            <person name="Chen Y."/>
            <person name="Huang G."/>
            <person name="Zhou Y."/>
            <person name="Zheng Z."/>
            <person name="Qiu Y."/>
        </authorList>
    </citation>
    <scope>NUCLEOTIDE SEQUENCE [LARGE SCALE GENOMIC DNA]</scope>
    <source>
        <strain evidence="2">F231</strain>
    </source>
</reference>